<proteinExistence type="predicted"/>
<comment type="caution">
    <text evidence="1">The sequence shown here is derived from an EMBL/GenBank/DDBJ whole genome shotgun (WGS) entry which is preliminary data.</text>
</comment>
<protein>
    <submittedName>
        <fullName evidence="1">Uncharacterized protein</fullName>
    </submittedName>
</protein>
<gene>
    <name evidence="1" type="ORF">V5799_015977</name>
</gene>
<reference evidence="1 2" key="1">
    <citation type="journal article" date="2023" name="Arcadia Sci">
        <title>De novo assembly of a long-read Amblyomma americanum tick genome.</title>
        <authorList>
            <person name="Chou S."/>
            <person name="Poskanzer K.E."/>
            <person name="Rollins M."/>
            <person name="Thuy-Boun P.S."/>
        </authorList>
    </citation>
    <scope>NUCLEOTIDE SEQUENCE [LARGE SCALE GENOMIC DNA]</scope>
    <source>
        <strain evidence="1">F_SG_1</strain>
        <tissue evidence="1">Salivary glands</tissue>
    </source>
</reference>
<feature type="non-terminal residue" evidence="1">
    <location>
        <position position="89"/>
    </location>
</feature>
<sequence>TSDSARRKKSCAGILLCTLQICPSISTRACRLRFVRRCRYWAPRTRKACLVRAEVMPSQAAAGKGHDAWVCVDNLSRHVLAAHCQCKAG</sequence>
<evidence type="ECO:0000313" key="1">
    <source>
        <dbReference type="EMBL" id="KAK8782681.1"/>
    </source>
</evidence>
<dbReference type="AlphaFoldDB" id="A0AAQ4F741"/>
<evidence type="ECO:0000313" key="2">
    <source>
        <dbReference type="Proteomes" id="UP001321473"/>
    </source>
</evidence>
<name>A0AAQ4F741_AMBAM</name>
<dbReference type="EMBL" id="JARKHS020006414">
    <property type="protein sequence ID" value="KAK8782681.1"/>
    <property type="molecule type" value="Genomic_DNA"/>
</dbReference>
<keyword evidence="2" id="KW-1185">Reference proteome</keyword>
<accession>A0AAQ4F741</accession>
<dbReference type="Proteomes" id="UP001321473">
    <property type="component" value="Unassembled WGS sequence"/>
</dbReference>
<organism evidence="1 2">
    <name type="scientific">Amblyomma americanum</name>
    <name type="common">Lone star tick</name>
    <dbReference type="NCBI Taxonomy" id="6943"/>
    <lineage>
        <taxon>Eukaryota</taxon>
        <taxon>Metazoa</taxon>
        <taxon>Ecdysozoa</taxon>
        <taxon>Arthropoda</taxon>
        <taxon>Chelicerata</taxon>
        <taxon>Arachnida</taxon>
        <taxon>Acari</taxon>
        <taxon>Parasitiformes</taxon>
        <taxon>Ixodida</taxon>
        <taxon>Ixodoidea</taxon>
        <taxon>Ixodidae</taxon>
        <taxon>Amblyomminae</taxon>
        <taxon>Amblyomma</taxon>
    </lineage>
</organism>
<feature type="non-terminal residue" evidence="1">
    <location>
        <position position="1"/>
    </location>
</feature>